<organism evidence="10 11">
    <name type="scientific">Paenibacillus algicola</name>
    <dbReference type="NCBI Taxonomy" id="2565926"/>
    <lineage>
        <taxon>Bacteria</taxon>
        <taxon>Bacillati</taxon>
        <taxon>Bacillota</taxon>
        <taxon>Bacilli</taxon>
        <taxon>Bacillales</taxon>
        <taxon>Paenibacillaceae</taxon>
        <taxon>Paenibacillus</taxon>
    </lineage>
</organism>
<dbReference type="InterPro" id="IPR013118">
    <property type="entry name" value="Mannitol_DH_C"/>
</dbReference>
<gene>
    <name evidence="7" type="primary">mtlD</name>
    <name evidence="10" type="ORF">E6C60_2201</name>
</gene>
<dbReference type="NCBIfam" id="NF002647">
    <property type="entry name" value="PRK02318.1-3"/>
    <property type="match status" value="1"/>
</dbReference>
<evidence type="ECO:0000256" key="2">
    <source>
        <dbReference type="ARBA" id="ARBA00012939"/>
    </source>
</evidence>
<comment type="catalytic activity">
    <reaction evidence="6 7">
        <text>D-mannitol 1-phosphate + NAD(+) = beta-D-fructose 6-phosphate + NADH + H(+)</text>
        <dbReference type="Rhea" id="RHEA:19661"/>
        <dbReference type="ChEBI" id="CHEBI:15378"/>
        <dbReference type="ChEBI" id="CHEBI:57540"/>
        <dbReference type="ChEBI" id="CHEBI:57634"/>
        <dbReference type="ChEBI" id="CHEBI:57945"/>
        <dbReference type="ChEBI" id="CHEBI:61381"/>
        <dbReference type="EC" id="1.1.1.17"/>
    </reaction>
</comment>
<dbReference type="SUPFAM" id="SSF48179">
    <property type="entry name" value="6-phosphogluconate dehydrogenase C-terminal domain-like"/>
    <property type="match status" value="1"/>
</dbReference>
<dbReference type="InterPro" id="IPR036291">
    <property type="entry name" value="NAD(P)-bd_dom_sf"/>
</dbReference>
<dbReference type="NCBIfam" id="NF002646">
    <property type="entry name" value="PRK02318.1-2"/>
    <property type="match status" value="1"/>
</dbReference>
<dbReference type="PANTHER" id="PTHR30524:SF0">
    <property type="entry name" value="ALTRONATE OXIDOREDUCTASE-RELATED"/>
    <property type="match status" value="1"/>
</dbReference>
<dbReference type="InterPro" id="IPR000669">
    <property type="entry name" value="Mannitol_DH"/>
</dbReference>
<evidence type="ECO:0000256" key="3">
    <source>
        <dbReference type="ARBA" id="ARBA00016219"/>
    </source>
</evidence>
<accession>A0A4V1G3Z5</accession>
<evidence type="ECO:0000259" key="8">
    <source>
        <dbReference type="Pfam" id="PF01232"/>
    </source>
</evidence>
<evidence type="ECO:0000313" key="10">
    <source>
        <dbReference type="EMBL" id="QCT02914.1"/>
    </source>
</evidence>
<dbReference type="AlphaFoldDB" id="A0A4V1G3Z5"/>
<dbReference type="InterPro" id="IPR008927">
    <property type="entry name" value="6-PGluconate_DH-like_C_sf"/>
</dbReference>
<reference evidence="10 11" key="1">
    <citation type="submission" date="2019-05" db="EMBL/GenBank/DDBJ databases">
        <authorList>
            <person name="Chen C."/>
        </authorList>
    </citation>
    <scope>NUCLEOTIDE SEQUENCE [LARGE SCALE GENOMIC DNA]</scope>
    <source>
        <strain evidence="10 11">HB172198</strain>
    </source>
</reference>
<name>A0A4V1G3Z5_9BACL</name>
<dbReference type="InterPro" id="IPR013131">
    <property type="entry name" value="Mannitol_DH_N"/>
</dbReference>
<dbReference type="PROSITE" id="PS00974">
    <property type="entry name" value="MANNITOL_DHGENASE"/>
    <property type="match status" value="1"/>
</dbReference>
<evidence type="ECO:0000259" key="9">
    <source>
        <dbReference type="Pfam" id="PF08125"/>
    </source>
</evidence>
<dbReference type="HAMAP" id="MF_00196">
    <property type="entry name" value="Mannitol_dehydrog"/>
    <property type="match status" value="1"/>
</dbReference>
<dbReference type="InterPro" id="IPR023027">
    <property type="entry name" value="Mannitol_DH_CS"/>
</dbReference>
<keyword evidence="4 7" id="KW-0560">Oxidoreductase</keyword>
<evidence type="ECO:0000256" key="7">
    <source>
        <dbReference type="HAMAP-Rule" id="MF_00196"/>
    </source>
</evidence>
<dbReference type="KEGG" id="palo:E6C60_2201"/>
<dbReference type="Proteomes" id="UP000300879">
    <property type="component" value="Chromosome"/>
</dbReference>
<evidence type="ECO:0000256" key="4">
    <source>
        <dbReference type="ARBA" id="ARBA00023002"/>
    </source>
</evidence>
<feature type="domain" description="Mannitol dehydrogenase C-terminal" evidence="9">
    <location>
        <begin position="206"/>
        <end position="347"/>
    </location>
</feature>
<dbReference type="OrthoDB" id="271711at2"/>
<feature type="domain" description="Mannitol dehydrogenase N-terminal" evidence="8">
    <location>
        <begin position="3"/>
        <end position="192"/>
    </location>
</feature>
<dbReference type="GO" id="GO:0008926">
    <property type="term" value="F:mannitol-1-phosphate 5-dehydrogenase activity"/>
    <property type="evidence" value="ECO:0007669"/>
    <property type="project" value="UniProtKB-UniRule"/>
</dbReference>
<feature type="binding site" evidence="7">
    <location>
        <begin position="4"/>
        <end position="15"/>
    </location>
    <ligand>
        <name>NAD(+)</name>
        <dbReference type="ChEBI" id="CHEBI:57540"/>
    </ligand>
</feature>
<keyword evidence="5 7" id="KW-0520">NAD</keyword>
<dbReference type="GO" id="GO:0019592">
    <property type="term" value="P:mannitol catabolic process"/>
    <property type="evidence" value="ECO:0007669"/>
    <property type="project" value="TreeGrafter"/>
</dbReference>
<dbReference type="EMBL" id="CP040396">
    <property type="protein sequence ID" value="QCT02914.1"/>
    <property type="molecule type" value="Genomic_DNA"/>
</dbReference>
<dbReference type="GO" id="GO:0005829">
    <property type="term" value="C:cytosol"/>
    <property type="evidence" value="ECO:0007669"/>
    <property type="project" value="TreeGrafter"/>
</dbReference>
<dbReference type="RefSeq" id="WP_138225868.1">
    <property type="nucleotide sequence ID" value="NZ_CP040396.1"/>
</dbReference>
<dbReference type="NCBIfam" id="NF002652">
    <property type="entry name" value="PRK02318.2-5"/>
    <property type="match status" value="1"/>
</dbReference>
<protein>
    <recommendedName>
        <fullName evidence="3 7">Mannitol-1-phosphate 5-dehydrogenase</fullName>
        <ecNumber evidence="2 7">1.1.1.17</ecNumber>
    </recommendedName>
</protein>
<evidence type="ECO:0000256" key="1">
    <source>
        <dbReference type="ARBA" id="ARBA00006541"/>
    </source>
</evidence>
<dbReference type="NCBIfam" id="NF002649">
    <property type="entry name" value="PRK02318.2-1"/>
    <property type="match status" value="1"/>
</dbReference>
<dbReference type="PRINTS" id="PR00084">
    <property type="entry name" value="MTLDHDRGNASE"/>
</dbReference>
<dbReference type="InterPro" id="IPR023028">
    <property type="entry name" value="Mannitol_1_phos_5_DH"/>
</dbReference>
<dbReference type="Gene3D" id="1.10.1040.10">
    <property type="entry name" value="N-(1-d-carboxylethyl)-l-norvaline Dehydrogenase, domain 2"/>
    <property type="match status" value="1"/>
</dbReference>
<dbReference type="Gene3D" id="3.40.50.720">
    <property type="entry name" value="NAD(P)-binding Rossmann-like Domain"/>
    <property type="match status" value="1"/>
</dbReference>
<dbReference type="SUPFAM" id="SSF51735">
    <property type="entry name" value="NAD(P)-binding Rossmann-fold domains"/>
    <property type="match status" value="1"/>
</dbReference>
<keyword evidence="11" id="KW-1185">Reference proteome</keyword>
<dbReference type="EC" id="1.1.1.17" evidence="2 7"/>
<dbReference type="PANTHER" id="PTHR30524">
    <property type="entry name" value="MANNITOL-1-PHOSPHATE 5-DEHYDROGENASE"/>
    <property type="match status" value="1"/>
</dbReference>
<dbReference type="InterPro" id="IPR013328">
    <property type="entry name" value="6PGD_dom2"/>
</dbReference>
<dbReference type="Pfam" id="PF01232">
    <property type="entry name" value="Mannitol_dh"/>
    <property type="match status" value="1"/>
</dbReference>
<evidence type="ECO:0000256" key="6">
    <source>
        <dbReference type="ARBA" id="ARBA00048615"/>
    </source>
</evidence>
<evidence type="ECO:0000313" key="11">
    <source>
        <dbReference type="Proteomes" id="UP000300879"/>
    </source>
</evidence>
<comment type="similarity">
    <text evidence="1 7">Belongs to the mannitol dehydrogenase family.</text>
</comment>
<proteinExistence type="inferred from homology"/>
<dbReference type="Pfam" id="PF08125">
    <property type="entry name" value="Mannitol_dh_C"/>
    <property type="match status" value="1"/>
</dbReference>
<sequence length="382" mass="41826">MKKAVHFGAGNIGRGFIGLLLSQAGYQVTFVDVNDTLVGALKKEGEYPVVLADDQPQQIIVRGVSGINSAMEPFEAIAAAAEADLITTAVGVNVLKHIAPTIAAAISQRLAEPSPKPLHIIACENAIGGSTQLKEHVEPLLAREIIQKAEGLVAFPNAAVDRIVPLQQHENPLMVEVEPFYEWVVDASGMLPGYIPVEGVLYVKELSPYIERKLFTVNTGHCSAAYRGYLKGLDTIQQAMAHQDIKDELVQVLQESGAVLVAKHGFDPKEHDSYIQKILERFRNPALQDDIVRIGRSPIRKLSPNDRLVSPALQAFERGLPYQGLAKSMAAALRFNAAEDEEAVQIQQSLRLRGLTPTITEITGILEDHPVHQEIVNQYHRL</sequence>
<evidence type="ECO:0000256" key="5">
    <source>
        <dbReference type="ARBA" id="ARBA00023027"/>
    </source>
</evidence>